<dbReference type="RefSeq" id="WP_093584007.1">
    <property type="nucleotide sequence ID" value="NZ_FPBA01000029.1"/>
</dbReference>
<reference evidence="2" key="1">
    <citation type="submission" date="2016-10" db="EMBL/GenBank/DDBJ databases">
        <authorList>
            <person name="Varghese N."/>
            <person name="Submissions S."/>
        </authorList>
    </citation>
    <scope>NUCLEOTIDE SEQUENCE [LARGE SCALE GENOMIC DNA]</scope>
    <source>
        <strain evidence="2">DSM 46136</strain>
    </source>
</reference>
<name>A0A1I7CZ93_9ACTN</name>
<evidence type="ECO:0000313" key="2">
    <source>
        <dbReference type="Proteomes" id="UP000199546"/>
    </source>
</evidence>
<evidence type="ECO:0000313" key="1">
    <source>
        <dbReference type="EMBL" id="SFU04686.1"/>
    </source>
</evidence>
<dbReference type="EMBL" id="FPBA01000029">
    <property type="protein sequence ID" value="SFU04686.1"/>
    <property type="molecule type" value="Genomic_DNA"/>
</dbReference>
<protein>
    <recommendedName>
        <fullName evidence="3">Phage terminase, small subunit, putative, P27 family</fullName>
    </recommendedName>
</protein>
<dbReference type="Proteomes" id="UP000199546">
    <property type="component" value="Unassembled WGS sequence"/>
</dbReference>
<sequence>MTPNRTPAGLRAPGRRLWRSVVDRFDLEPHELTLLEQAARTADVIAALDDVVAADGLLSATGRKPHPAVVEARQQRLVLGRLLAALRLPADDTAAPDVRPAGKVATLRGFYRTRGAS</sequence>
<evidence type="ECO:0008006" key="3">
    <source>
        <dbReference type="Google" id="ProtNLM"/>
    </source>
</evidence>
<dbReference type="STRING" id="1296565.SAMN05660657_05064"/>
<dbReference type="AlphaFoldDB" id="A0A1I7CZ93"/>
<organism evidence="1 2">
    <name type="scientific">Geodermatophilus amargosae</name>
    <dbReference type="NCBI Taxonomy" id="1296565"/>
    <lineage>
        <taxon>Bacteria</taxon>
        <taxon>Bacillati</taxon>
        <taxon>Actinomycetota</taxon>
        <taxon>Actinomycetes</taxon>
        <taxon>Geodermatophilales</taxon>
        <taxon>Geodermatophilaceae</taxon>
        <taxon>Geodermatophilus</taxon>
    </lineage>
</organism>
<gene>
    <name evidence="1" type="ORF">SAMN05660657_05064</name>
</gene>
<dbReference type="OrthoDB" id="4426978at2"/>
<accession>A0A1I7CZ93</accession>
<keyword evidence="2" id="KW-1185">Reference proteome</keyword>
<proteinExistence type="predicted"/>